<accession>A0AB39BXD7</accession>
<dbReference type="InterPro" id="IPR024623">
    <property type="entry name" value="YtxH"/>
</dbReference>
<dbReference type="PANTHER" id="PTHR35792:SF3">
    <property type="entry name" value="IG HYPOTHETICAL 17707"/>
    <property type="match status" value="1"/>
</dbReference>
<sequence>MNSKSLLYGIATGIVLASTATLLTTPASGRDLQQSYKTKMKKWRQDVNQFSNDTIILKEKVTETTQLGIQSIKEVSGEVKEVISDWKKDVQPSLNQLKKDTDALQQRVKEMKQLS</sequence>
<proteinExistence type="predicted"/>
<dbReference type="InterPro" id="IPR052928">
    <property type="entry name" value="Desiccation-related_membrane"/>
</dbReference>
<evidence type="ECO:0000313" key="1">
    <source>
        <dbReference type="EMBL" id="XDI38202.1"/>
    </source>
</evidence>
<dbReference type="Pfam" id="PF12732">
    <property type="entry name" value="YtxH"/>
    <property type="match status" value="1"/>
</dbReference>
<dbReference type="RefSeq" id="WP_368505518.1">
    <property type="nucleotide sequence ID" value="NZ_CP162551.1"/>
</dbReference>
<protein>
    <submittedName>
        <fullName evidence="1">YtxH domain-containing protein</fullName>
    </submittedName>
</protein>
<reference evidence="1" key="1">
    <citation type="submission" date="2024-07" db="EMBL/GenBank/DDBJ databases">
        <title>Identification and characteristics of an arsenic-resistant bacterial isolate, which belongs to a novel species.</title>
        <authorList>
            <person name="Juszczyk A."/>
            <person name="Kowalczyk A."/>
            <person name="Was K."/>
            <person name="Kosowicz W."/>
            <person name="Budzyn A."/>
            <person name="Latowski D."/>
        </authorList>
    </citation>
    <scope>NUCLEOTIDE SEQUENCE</scope>
    <source>
        <strain evidence="1">As8PL</strain>
    </source>
</reference>
<dbReference type="PANTHER" id="PTHR35792">
    <property type="entry name" value="GENERAL STRESS PROTEIN"/>
    <property type="match status" value="1"/>
</dbReference>
<gene>
    <name evidence="1" type="ORF">AB3N04_07740</name>
</gene>
<organism evidence="1">
    <name type="scientific">Alkalihalophilus sp. As8PL</name>
    <dbReference type="NCBI Taxonomy" id="3237103"/>
    <lineage>
        <taxon>Bacteria</taxon>
        <taxon>Bacillati</taxon>
        <taxon>Bacillota</taxon>
        <taxon>Bacilli</taxon>
        <taxon>Bacillales</taxon>
        <taxon>Bacillaceae</taxon>
        <taxon>Alkalihalophilus</taxon>
    </lineage>
</organism>
<dbReference type="EMBL" id="CP162551">
    <property type="protein sequence ID" value="XDI38202.1"/>
    <property type="molecule type" value="Genomic_DNA"/>
</dbReference>
<dbReference type="AlphaFoldDB" id="A0AB39BXD7"/>
<name>A0AB39BXD7_9BACI</name>